<keyword evidence="2" id="KW-1185">Reference proteome</keyword>
<dbReference type="Proteomes" id="UP001176961">
    <property type="component" value="Unassembled WGS sequence"/>
</dbReference>
<accession>A0AA36DPQ7</accession>
<evidence type="ECO:0000313" key="1">
    <source>
        <dbReference type="EMBL" id="CAJ0590359.1"/>
    </source>
</evidence>
<gene>
    <name evidence="1" type="ORF">CYNAS_LOCUS2342</name>
</gene>
<sequence>MKFTGFLKAYNCDLEFAAAYAGEKRKDFVDFCPDCAVLRFPFRAPQHSGTSVKTIVHTAMNRWGSRWDYVRHLAL</sequence>
<organism evidence="1 2">
    <name type="scientific">Cylicocyclus nassatus</name>
    <name type="common">Nematode worm</name>
    <dbReference type="NCBI Taxonomy" id="53992"/>
    <lineage>
        <taxon>Eukaryota</taxon>
        <taxon>Metazoa</taxon>
        <taxon>Ecdysozoa</taxon>
        <taxon>Nematoda</taxon>
        <taxon>Chromadorea</taxon>
        <taxon>Rhabditida</taxon>
        <taxon>Rhabditina</taxon>
        <taxon>Rhabditomorpha</taxon>
        <taxon>Strongyloidea</taxon>
        <taxon>Strongylidae</taxon>
        <taxon>Cylicocyclus</taxon>
    </lineage>
</organism>
<dbReference type="AlphaFoldDB" id="A0AA36DPQ7"/>
<proteinExistence type="predicted"/>
<protein>
    <submittedName>
        <fullName evidence="1">Uncharacterized protein</fullName>
    </submittedName>
</protein>
<comment type="caution">
    <text evidence="1">The sequence shown here is derived from an EMBL/GenBank/DDBJ whole genome shotgun (WGS) entry which is preliminary data.</text>
</comment>
<reference evidence="1" key="1">
    <citation type="submission" date="2023-07" db="EMBL/GenBank/DDBJ databases">
        <authorList>
            <consortium name="CYATHOMIX"/>
        </authorList>
    </citation>
    <scope>NUCLEOTIDE SEQUENCE</scope>
    <source>
        <strain evidence="1">N/A</strain>
    </source>
</reference>
<dbReference type="EMBL" id="CATQJL010000001">
    <property type="protein sequence ID" value="CAJ0590359.1"/>
    <property type="molecule type" value="Genomic_DNA"/>
</dbReference>
<evidence type="ECO:0000313" key="2">
    <source>
        <dbReference type="Proteomes" id="UP001176961"/>
    </source>
</evidence>
<name>A0AA36DPQ7_CYLNA</name>